<feature type="transmembrane region" description="Helical" evidence="5">
    <location>
        <begin position="312"/>
        <end position="331"/>
    </location>
</feature>
<reference evidence="7" key="1">
    <citation type="submission" date="2018-06" db="EMBL/GenBank/DDBJ databases">
        <authorList>
            <person name="Zhirakovskaya E."/>
        </authorList>
    </citation>
    <scope>NUCLEOTIDE SEQUENCE</scope>
</reference>
<evidence type="ECO:0000256" key="1">
    <source>
        <dbReference type="ARBA" id="ARBA00004141"/>
    </source>
</evidence>
<dbReference type="InterPro" id="IPR051533">
    <property type="entry name" value="WaaL-like"/>
</dbReference>
<keyword evidence="2 5" id="KW-0812">Transmembrane</keyword>
<dbReference type="Pfam" id="PF04932">
    <property type="entry name" value="Wzy_C"/>
    <property type="match status" value="1"/>
</dbReference>
<gene>
    <name evidence="7" type="ORF">MNBD_NITROSPINAE03-1630</name>
</gene>
<evidence type="ECO:0000256" key="5">
    <source>
        <dbReference type="SAM" id="Phobius"/>
    </source>
</evidence>
<dbReference type="EMBL" id="UOGB01000125">
    <property type="protein sequence ID" value="VAX18822.1"/>
    <property type="molecule type" value="Genomic_DNA"/>
</dbReference>
<feature type="transmembrane region" description="Helical" evidence="5">
    <location>
        <begin position="343"/>
        <end position="364"/>
    </location>
</feature>
<dbReference type="AlphaFoldDB" id="A0A3B1BSB6"/>
<evidence type="ECO:0000259" key="6">
    <source>
        <dbReference type="Pfam" id="PF04932"/>
    </source>
</evidence>
<feature type="domain" description="O-antigen ligase-related" evidence="6">
    <location>
        <begin position="184"/>
        <end position="320"/>
    </location>
</feature>
<sequence>MTTKNNPVLKWEKAGWFFLLIFAASDLFSISIAQTAAAGMGITWIGRWVKSGKSPDLSPVKWPLAAFVVSSLIAAIFSLNPVESIRDSKDLLHIIIFFSAYDLFISDIKRIGTAFRVMTATGAGIAILGLFQAFNRGLDINDRISGFNDIYMTYAGLLMLAIIVGAAVLLFEFKKWADSWIPAALGLMMAAVLLSLTRNALVGILAGSVVMVALRKPVALVALPALVAIAIAVTPKIASDRVYSIFDLQNETNKERIYLWSAGLKIVRDNPLFGVGQNSFPIVYPKYRNPNVKEPNISHLHNNFMEIAAERGLVGLFCWMSVWVFALWIMIRSWRQNRRDKRACLLGMTAGIGGVTAFVCAGIFEYNFGDSEVQMLYYFILAGGMASVKSCLPCAEESFSSTGAGQIK</sequence>
<feature type="transmembrane region" description="Helical" evidence="5">
    <location>
        <begin position="61"/>
        <end position="79"/>
    </location>
</feature>
<dbReference type="InterPro" id="IPR007016">
    <property type="entry name" value="O-antigen_ligase-rel_domated"/>
</dbReference>
<protein>
    <recommendedName>
        <fullName evidence="6">O-antigen ligase-related domain-containing protein</fullName>
    </recommendedName>
</protein>
<evidence type="ECO:0000256" key="3">
    <source>
        <dbReference type="ARBA" id="ARBA00022989"/>
    </source>
</evidence>
<feature type="transmembrane region" description="Helical" evidence="5">
    <location>
        <begin position="183"/>
        <end position="206"/>
    </location>
</feature>
<proteinExistence type="predicted"/>
<feature type="transmembrane region" description="Helical" evidence="5">
    <location>
        <begin position="114"/>
        <end position="131"/>
    </location>
</feature>
<dbReference type="PANTHER" id="PTHR37422:SF13">
    <property type="entry name" value="LIPOPOLYSACCHARIDE BIOSYNTHESIS PROTEIN PA4999-RELATED"/>
    <property type="match status" value="1"/>
</dbReference>
<dbReference type="GO" id="GO:0016020">
    <property type="term" value="C:membrane"/>
    <property type="evidence" value="ECO:0007669"/>
    <property type="project" value="UniProtKB-SubCell"/>
</dbReference>
<evidence type="ECO:0000256" key="2">
    <source>
        <dbReference type="ARBA" id="ARBA00022692"/>
    </source>
</evidence>
<feature type="transmembrane region" description="Helical" evidence="5">
    <location>
        <begin position="218"/>
        <end position="238"/>
    </location>
</feature>
<dbReference type="PANTHER" id="PTHR37422">
    <property type="entry name" value="TEICHURONIC ACID BIOSYNTHESIS PROTEIN TUAE"/>
    <property type="match status" value="1"/>
</dbReference>
<organism evidence="7">
    <name type="scientific">hydrothermal vent metagenome</name>
    <dbReference type="NCBI Taxonomy" id="652676"/>
    <lineage>
        <taxon>unclassified sequences</taxon>
        <taxon>metagenomes</taxon>
        <taxon>ecological metagenomes</taxon>
    </lineage>
</organism>
<name>A0A3B1BSB6_9ZZZZ</name>
<evidence type="ECO:0000313" key="7">
    <source>
        <dbReference type="EMBL" id="VAX18822.1"/>
    </source>
</evidence>
<keyword evidence="3 5" id="KW-1133">Transmembrane helix</keyword>
<feature type="transmembrane region" description="Helical" evidence="5">
    <location>
        <begin position="151"/>
        <end position="171"/>
    </location>
</feature>
<keyword evidence="4 5" id="KW-0472">Membrane</keyword>
<accession>A0A3B1BSB6</accession>
<evidence type="ECO:0000256" key="4">
    <source>
        <dbReference type="ARBA" id="ARBA00023136"/>
    </source>
</evidence>
<comment type="subcellular location">
    <subcellularLocation>
        <location evidence="1">Membrane</location>
        <topology evidence="1">Multi-pass membrane protein</topology>
    </subcellularLocation>
</comment>